<protein>
    <submittedName>
        <fullName evidence="4">S-adenosyl-L-methionine-dependent methyltransferase</fullName>
    </submittedName>
</protein>
<evidence type="ECO:0000256" key="3">
    <source>
        <dbReference type="ARBA" id="ARBA00022691"/>
    </source>
</evidence>
<proteinExistence type="predicted"/>
<dbReference type="GO" id="GO:0008276">
    <property type="term" value="F:protein methyltransferase activity"/>
    <property type="evidence" value="ECO:0007669"/>
    <property type="project" value="InterPro"/>
</dbReference>
<dbReference type="Gene3D" id="1.10.8.10">
    <property type="entry name" value="DNA helicase RuvA subunit, C-terminal domain"/>
    <property type="match status" value="1"/>
</dbReference>
<name>A0A5C3QT46_9AGAR</name>
<keyword evidence="5" id="KW-1185">Reference proteome</keyword>
<evidence type="ECO:0000313" key="5">
    <source>
        <dbReference type="Proteomes" id="UP000305067"/>
    </source>
</evidence>
<dbReference type="OrthoDB" id="269872at2759"/>
<evidence type="ECO:0000313" key="4">
    <source>
        <dbReference type="EMBL" id="TFL01554.1"/>
    </source>
</evidence>
<keyword evidence="1 4" id="KW-0489">Methyltransferase</keyword>
<reference evidence="4 5" key="1">
    <citation type="journal article" date="2019" name="Nat. Ecol. Evol.">
        <title>Megaphylogeny resolves global patterns of mushroom evolution.</title>
        <authorList>
            <person name="Varga T."/>
            <person name="Krizsan K."/>
            <person name="Foldi C."/>
            <person name="Dima B."/>
            <person name="Sanchez-Garcia M."/>
            <person name="Sanchez-Ramirez S."/>
            <person name="Szollosi G.J."/>
            <person name="Szarkandi J.G."/>
            <person name="Papp V."/>
            <person name="Albert L."/>
            <person name="Andreopoulos W."/>
            <person name="Angelini C."/>
            <person name="Antonin V."/>
            <person name="Barry K.W."/>
            <person name="Bougher N.L."/>
            <person name="Buchanan P."/>
            <person name="Buyck B."/>
            <person name="Bense V."/>
            <person name="Catcheside P."/>
            <person name="Chovatia M."/>
            <person name="Cooper J."/>
            <person name="Damon W."/>
            <person name="Desjardin D."/>
            <person name="Finy P."/>
            <person name="Geml J."/>
            <person name="Haridas S."/>
            <person name="Hughes K."/>
            <person name="Justo A."/>
            <person name="Karasinski D."/>
            <person name="Kautmanova I."/>
            <person name="Kiss B."/>
            <person name="Kocsube S."/>
            <person name="Kotiranta H."/>
            <person name="LaButti K.M."/>
            <person name="Lechner B.E."/>
            <person name="Liimatainen K."/>
            <person name="Lipzen A."/>
            <person name="Lukacs Z."/>
            <person name="Mihaltcheva S."/>
            <person name="Morgado L.N."/>
            <person name="Niskanen T."/>
            <person name="Noordeloos M.E."/>
            <person name="Ohm R.A."/>
            <person name="Ortiz-Santana B."/>
            <person name="Ovrebo C."/>
            <person name="Racz N."/>
            <person name="Riley R."/>
            <person name="Savchenko A."/>
            <person name="Shiryaev A."/>
            <person name="Soop K."/>
            <person name="Spirin V."/>
            <person name="Szebenyi C."/>
            <person name="Tomsovsky M."/>
            <person name="Tulloss R.E."/>
            <person name="Uehling J."/>
            <person name="Grigoriev I.V."/>
            <person name="Vagvolgyi C."/>
            <person name="Papp T."/>
            <person name="Martin F.M."/>
            <person name="Miettinen O."/>
            <person name="Hibbett D.S."/>
            <person name="Nagy L.G."/>
        </authorList>
    </citation>
    <scope>NUCLEOTIDE SEQUENCE [LARGE SCALE GENOMIC DNA]</scope>
    <source>
        <strain evidence="4 5">CBS 309.79</strain>
    </source>
</reference>
<sequence>MLNNFRARLISQLGRAQANSEIKWMNQFIVDSTGPGAKATANTLRLEDLLRRRVGGEPLQYILGTQPFGQLDLLVRPPTLIPRHETEEWSLKLAKATTPCPSAPITILDLGTGTGCIPLLFATIWPQGSVHAHAVDISEHAVRLSTENALRAGVSTRNTDAKEARNTFTAFRADYTQDKFWEDPRLKPPYNLVTSNPPYIPLQEYEELPPSVRLYEDKQALYGGKDGLDFYRSIGRVLGFPGALASEATIALEVGHDQASQVAEIVERIPRIDIGSLEIWKDAWGKDRTVVARTHEP</sequence>
<dbReference type="AlphaFoldDB" id="A0A5C3QT46"/>
<dbReference type="STRING" id="1884261.A0A5C3QT46"/>
<dbReference type="Gene3D" id="3.40.50.150">
    <property type="entry name" value="Vaccinia Virus protein VP39"/>
    <property type="match status" value="1"/>
</dbReference>
<evidence type="ECO:0000256" key="2">
    <source>
        <dbReference type="ARBA" id="ARBA00022679"/>
    </source>
</evidence>
<evidence type="ECO:0000256" key="1">
    <source>
        <dbReference type="ARBA" id="ARBA00022603"/>
    </source>
</evidence>
<dbReference type="InterPro" id="IPR004556">
    <property type="entry name" value="HemK-like"/>
</dbReference>
<keyword evidence="2 4" id="KW-0808">Transferase</keyword>
<dbReference type="CDD" id="cd02440">
    <property type="entry name" value="AdoMet_MTases"/>
    <property type="match status" value="1"/>
</dbReference>
<keyword evidence="3" id="KW-0949">S-adenosyl-L-methionine</keyword>
<dbReference type="Proteomes" id="UP000305067">
    <property type="component" value="Unassembled WGS sequence"/>
</dbReference>
<dbReference type="InterPro" id="IPR050320">
    <property type="entry name" value="N5-glutamine_MTase"/>
</dbReference>
<gene>
    <name evidence="4" type="ORF">BDV98DRAFT_612453</name>
</gene>
<dbReference type="GO" id="GO:0032259">
    <property type="term" value="P:methylation"/>
    <property type="evidence" value="ECO:0007669"/>
    <property type="project" value="UniProtKB-KW"/>
</dbReference>
<accession>A0A5C3QT46</accession>
<dbReference type="GO" id="GO:0005739">
    <property type="term" value="C:mitochondrion"/>
    <property type="evidence" value="ECO:0007669"/>
    <property type="project" value="TreeGrafter"/>
</dbReference>
<dbReference type="NCBIfam" id="TIGR00536">
    <property type="entry name" value="hemK_fam"/>
    <property type="match status" value="1"/>
</dbReference>
<dbReference type="SUPFAM" id="SSF53335">
    <property type="entry name" value="S-adenosyl-L-methionine-dependent methyltransferases"/>
    <property type="match status" value="1"/>
</dbReference>
<dbReference type="InterPro" id="IPR029063">
    <property type="entry name" value="SAM-dependent_MTases_sf"/>
</dbReference>
<dbReference type="PANTHER" id="PTHR18895">
    <property type="entry name" value="HEMK METHYLTRANSFERASE"/>
    <property type="match status" value="1"/>
</dbReference>
<dbReference type="PANTHER" id="PTHR18895:SF74">
    <property type="entry name" value="MTRF1L RELEASE FACTOR GLUTAMINE METHYLTRANSFERASE"/>
    <property type="match status" value="1"/>
</dbReference>
<dbReference type="EMBL" id="ML178824">
    <property type="protein sequence ID" value="TFL01554.1"/>
    <property type="molecule type" value="Genomic_DNA"/>
</dbReference>
<organism evidence="4 5">
    <name type="scientific">Pterulicium gracile</name>
    <dbReference type="NCBI Taxonomy" id="1884261"/>
    <lineage>
        <taxon>Eukaryota</taxon>
        <taxon>Fungi</taxon>
        <taxon>Dikarya</taxon>
        <taxon>Basidiomycota</taxon>
        <taxon>Agaricomycotina</taxon>
        <taxon>Agaricomycetes</taxon>
        <taxon>Agaricomycetidae</taxon>
        <taxon>Agaricales</taxon>
        <taxon>Pleurotineae</taxon>
        <taxon>Pterulaceae</taxon>
        <taxon>Pterulicium</taxon>
    </lineage>
</organism>